<dbReference type="OrthoDB" id="3780330at2759"/>
<sequence length="211" mass="23579">MRLDYGLASRDGRNWEGGHQWVFSTHITFNGPVTTITDGQLKKLADAAYEETFGNEIILSSSQKGPAAFINEVAESPIRQQMELGRAVFIDFNINSNPAQQDHRNGRKCGEVTAFHQYYQLHAQPLQERTPLARAGTVHRIKSEGNQLKLIDPCGTKEEASIQLVCRTAYEVMLLLLTATTQNRWGCNLMMLNPDGPGKIVNYLPEGLQGY</sequence>
<keyword evidence="2" id="KW-1185">Reference proteome</keyword>
<reference evidence="1" key="1">
    <citation type="submission" date="2021-10" db="EMBL/GenBank/DDBJ databases">
        <authorList>
            <person name="Piombo E."/>
        </authorList>
    </citation>
    <scope>NUCLEOTIDE SEQUENCE</scope>
</reference>
<dbReference type="Proteomes" id="UP000696573">
    <property type="component" value="Unassembled WGS sequence"/>
</dbReference>
<feature type="non-terminal residue" evidence="1">
    <location>
        <position position="1"/>
    </location>
</feature>
<evidence type="ECO:0000313" key="1">
    <source>
        <dbReference type="EMBL" id="CAH0020347.1"/>
    </source>
</evidence>
<organism evidence="1 2">
    <name type="scientific">Clonostachys rhizophaga</name>
    <dbReference type="NCBI Taxonomy" id="160324"/>
    <lineage>
        <taxon>Eukaryota</taxon>
        <taxon>Fungi</taxon>
        <taxon>Dikarya</taxon>
        <taxon>Ascomycota</taxon>
        <taxon>Pezizomycotina</taxon>
        <taxon>Sordariomycetes</taxon>
        <taxon>Hypocreomycetidae</taxon>
        <taxon>Hypocreales</taxon>
        <taxon>Bionectriaceae</taxon>
        <taxon>Clonostachys</taxon>
    </lineage>
</organism>
<dbReference type="AlphaFoldDB" id="A0A9N9YKB6"/>
<gene>
    <name evidence="1" type="ORF">CRHIZ90672A_00013847</name>
</gene>
<name>A0A9N9YKB6_9HYPO</name>
<protein>
    <submittedName>
        <fullName evidence="1">Uncharacterized protein</fullName>
    </submittedName>
</protein>
<accession>A0A9N9YKB6</accession>
<dbReference type="EMBL" id="CABFNQ020000642">
    <property type="protein sequence ID" value="CAH0020347.1"/>
    <property type="molecule type" value="Genomic_DNA"/>
</dbReference>
<evidence type="ECO:0000313" key="2">
    <source>
        <dbReference type="Proteomes" id="UP000696573"/>
    </source>
</evidence>
<comment type="caution">
    <text evidence="1">The sequence shown here is derived from an EMBL/GenBank/DDBJ whole genome shotgun (WGS) entry which is preliminary data.</text>
</comment>
<proteinExistence type="predicted"/>